<dbReference type="EMBL" id="KV442085">
    <property type="protein sequence ID" value="OAQ24976.1"/>
    <property type="molecule type" value="Genomic_DNA"/>
</dbReference>
<feature type="region of interest" description="Disordered" evidence="1">
    <location>
        <begin position="1"/>
        <end position="139"/>
    </location>
</feature>
<keyword evidence="4" id="KW-1185">Reference proteome</keyword>
<feature type="transmembrane region" description="Helical" evidence="2">
    <location>
        <begin position="361"/>
        <end position="384"/>
    </location>
</feature>
<reference evidence="3 4" key="1">
    <citation type="submission" date="2016-05" db="EMBL/GenBank/DDBJ databases">
        <title>Genome sequencing reveals origins of a unique bacterial endosymbiosis in the earliest lineages of terrestrial Fungi.</title>
        <authorList>
            <consortium name="DOE Joint Genome Institute"/>
            <person name="Uehling J."/>
            <person name="Gryganskyi A."/>
            <person name="Hameed K."/>
            <person name="Tschaplinski T."/>
            <person name="Misztal P."/>
            <person name="Wu S."/>
            <person name="Desiro A."/>
            <person name="Vande Pol N."/>
            <person name="Du Z.-Y."/>
            <person name="Zienkiewicz A."/>
            <person name="Zienkiewicz K."/>
            <person name="Morin E."/>
            <person name="Tisserant E."/>
            <person name="Splivallo R."/>
            <person name="Hainaut M."/>
            <person name="Henrissat B."/>
            <person name="Ohm R."/>
            <person name="Kuo A."/>
            <person name="Yan J."/>
            <person name="Lipzen A."/>
            <person name="Nolan M."/>
            <person name="Labutti K."/>
            <person name="Barry K."/>
            <person name="Goldstein A."/>
            <person name="Labbe J."/>
            <person name="Schadt C."/>
            <person name="Tuskan G."/>
            <person name="Grigoriev I."/>
            <person name="Martin F."/>
            <person name="Vilgalys R."/>
            <person name="Bonito G."/>
        </authorList>
    </citation>
    <scope>NUCLEOTIDE SEQUENCE [LARGE SCALE GENOMIC DNA]</scope>
    <source>
        <strain evidence="3 4">AG-77</strain>
    </source>
</reference>
<protein>
    <submittedName>
        <fullName evidence="3">Uncharacterized protein</fullName>
    </submittedName>
</protein>
<keyword evidence="2" id="KW-0812">Transmembrane</keyword>
<dbReference type="Proteomes" id="UP000078512">
    <property type="component" value="Unassembled WGS sequence"/>
</dbReference>
<evidence type="ECO:0000313" key="3">
    <source>
        <dbReference type="EMBL" id="OAQ24976.1"/>
    </source>
</evidence>
<keyword evidence="2" id="KW-0472">Membrane</keyword>
<feature type="compositionally biased region" description="Basic and acidic residues" evidence="1">
    <location>
        <begin position="60"/>
        <end position="85"/>
    </location>
</feature>
<feature type="transmembrane region" description="Helical" evidence="2">
    <location>
        <begin position="207"/>
        <end position="230"/>
    </location>
</feature>
<feature type="compositionally biased region" description="Polar residues" evidence="1">
    <location>
        <begin position="1"/>
        <end position="10"/>
    </location>
</feature>
<sequence length="415" mass="45513">MSKANNNDDQGPQYPPLPPLPPQQPQPQQTSRSTTPSLHNQPLPEEAPPSYDAVIAKDIPQLHDNYDHLRGPPGQRGRDIKDRIPSESIARYQSQGGSNSGGAGSSSGSGAGPTSISTSAAVAGGTHGASSPYEPHYGATRVISHSPTSAQAPPLGLTGQIALGQDNDEDFTQDIDRLLGEDGDHSSLDSDDPSERSCWSIVGDQNAWIALMYMIVVLLPWTIFCFAWVLTFGLVAMVMMIIPPIGYLFTVIAVFSIRALARVDLVLSALLVSDTVATKYPYFTSQVFIAPEPGPAWQNPRLFGYTMPLPTFIQRRLEGRHAARNRRPKNLWHRGANHMKALLDGHTTKGFFYFVVWKMMFAIPIFCVTVVLFALNVPFMVCFLPSLLNISKAFANWQYRWAVTWLSGKPAPIVL</sequence>
<accession>A0A197JKE2</accession>
<gene>
    <name evidence="3" type="ORF">K457DRAFT_141504</name>
</gene>
<keyword evidence="2" id="KW-1133">Transmembrane helix</keyword>
<feature type="compositionally biased region" description="Gly residues" evidence="1">
    <location>
        <begin position="98"/>
        <end position="111"/>
    </location>
</feature>
<dbReference type="AlphaFoldDB" id="A0A197JKE2"/>
<evidence type="ECO:0000313" key="4">
    <source>
        <dbReference type="Proteomes" id="UP000078512"/>
    </source>
</evidence>
<evidence type="ECO:0000256" key="1">
    <source>
        <dbReference type="SAM" id="MobiDB-lite"/>
    </source>
</evidence>
<feature type="compositionally biased region" description="Low complexity" evidence="1">
    <location>
        <begin position="112"/>
        <end position="121"/>
    </location>
</feature>
<proteinExistence type="predicted"/>
<feature type="compositionally biased region" description="Pro residues" evidence="1">
    <location>
        <begin position="13"/>
        <end position="25"/>
    </location>
</feature>
<dbReference type="OrthoDB" id="2372055at2759"/>
<name>A0A197JKE2_9FUNG</name>
<evidence type="ECO:0000256" key="2">
    <source>
        <dbReference type="SAM" id="Phobius"/>
    </source>
</evidence>
<organism evidence="3 4">
    <name type="scientific">Linnemannia elongata AG-77</name>
    <dbReference type="NCBI Taxonomy" id="1314771"/>
    <lineage>
        <taxon>Eukaryota</taxon>
        <taxon>Fungi</taxon>
        <taxon>Fungi incertae sedis</taxon>
        <taxon>Mucoromycota</taxon>
        <taxon>Mortierellomycotina</taxon>
        <taxon>Mortierellomycetes</taxon>
        <taxon>Mortierellales</taxon>
        <taxon>Mortierellaceae</taxon>
        <taxon>Linnemannia</taxon>
    </lineage>
</organism>
<feature type="transmembrane region" description="Helical" evidence="2">
    <location>
        <begin position="237"/>
        <end position="261"/>
    </location>
</feature>
<feature type="compositionally biased region" description="Low complexity" evidence="1">
    <location>
        <begin position="26"/>
        <end position="38"/>
    </location>
</feature>